<dbReference type="AlphaFoldDB" id="A0A6A4HAG1"/>
<keyword evidence="2" id="KW-1185">Reference proteome</keyword>
<dbReference type="Proteomes" id="UP000799118">
    <property type="component" value="Unassembled WGS sequence"/>
</dbReference>
<gene>
    <name evidence="1" type="ORF">BT96DRAFT_997832</name>
</gene>
<reference evidence="1" key="1">
    <citation type="journal article" date="2019" name="Environ. Microbiol.">
        <title>Fungal ecological strategies reflected in gene transcription - a case study of two litter decomposers.</title>
        <authorList>
            <person name="Barbi F."/>
            <person name="Kohler A."/>
            <person name="Barry K."/>
            <person name="Baskaran P."/>
            <person name="Daum C."/>
            <person name="Fauchery L."/>
            <person name="Ihrmark K."/>
            <person name="Kuo A."/>
            <person name="LaButti K."/>
            <person name="Lipzen A."/>
            <person name="Morin E."/>
            <person name="Grigoriev I.V."/>
            <person name="Henrissat B."/>
            <person name="Lindahl B."/>
            <person name="Martin F."/>
        </authorList>
    </citation>
    <scope>NUCLEOTIDE SEQUENCE</scope>
    <source>
        <strain evidence="1">JB14</strain>
    </source>
</reference>
<dbReference type="InterPro" id="IPR011008">
    <property type="entry name" value="Dimeric_a/b-barrel"/>
</dbReference>
<organism evidence="1 2">
    <name type="scientific">Gymnopus androsaceus JB14</name>
    <dbReference type="NCBI Taxonomy" id="1447944"/>
    <lineage>
        <taxon>Eukaryota</taxon>
        <taxon>Fungi</taxon>
        <taxon>Dikarya</taxon>
        <taxon>Basidiomycota</taxon>
        <taxon>Agaricomycotina</taxon>
        <taxon>Agaricomycetes</taxon>
        <taxon>Agaricomycetidae</taxon>
        <taxon>Agaricales</taxon>
        <taxon>Marasmiineae</taxon>
        <taxon>Omphalotaceae</taxon>
        <taxon>Gymnopus</taxon>
    </lineage>
</organism>
<accession>A0A6A4HAG1</accession>
<dbReference type="OrthoDB" id="3830579at2759"/>
<proteinExistence type="predicted"/>
<dbReference type="EMBL" id="ML769535">
    <property type="protein sequence ID" value="KAE9395232.1"/>
    <property type="molecule type" value="Genomic_DNA"/>
</dbReference>
<evidence type="ECO:0000313" key="1">
    <source>
        <dbReference type="EMBL" id="KAE9395232.1"/>
    </source>
</evidence>
<evidence type="ECO:0000313" key="2">
    <source>
        <dbReference type="Proteomes" id="UP000799118"/>
    </source>
</evidence>
<protein>
    <recommendedName>
        <fullName evidence="3">ABM domain-containing protein</fullName>
    </recommendedName>
</protein>
<dbReference type="Gene3D" id="3.30.70.100">
    <property type="match status" value="1"/>
</dbReference>
<evidence type="ECO:0008006" key="3">
    <source>
        <dbReference type="Google" id="ProtNLM"/>
    </source>
</evidence>
<sequence length="199" mass="22148">MAIVQYTVFPASENFAKDRSRFKEALAALTSAEGHIGSFSGLQVEEEGSKNRYFITVWESVEHQKKFRESANEKLGEIYSFLKDAVPGEIVRHQFTLIKGTPLLGLESKNTELVIITPKDGVPFDRVKEIALKVRDVWDANGHPSAISEGNGMILNIVGWTSTAHHLDTVKEEPYASIVNEFSAIGNFDMAHANLEKQN</sequence>
<dbReference type="SUPFAM" id="SSF54909">
    <property type="entry name" value="Dimeric alpha+beta barrel"/>
    <property type="match status" value="1"/>
</dbReference>
<name>A0A6A4HAG1_9AGAR</name>